<evidence type="ECO:0000256" key="1">
    <source>
        <dbReference type="ARBA" id="ARBA00023002"/>
    </source>
</evidence>
<dbReference type="PANTHER" id="PTHR43774">
    <property type="entry name" value="PEPTIDE METHIONINE SULFOXIDE REDUCTASE"/>
    <property type="match status" value="1"/>
</dbReference>
<dbReference type="RefSeq" id="WP_087837244.1">
    <property type="nucleotide sequence ID" value="NZ_BAAAEN010000034.1"/>
</dbReference>
<dbReference type="PANTHER" id="PTHR43774:SF1">
    <property type="entry name" value="PEPTIDE METHIONINE SULFOXIDE REDUCTASE MSRA 2"/>
    <property type="match status" value="1"/>
</dbReference>
<dbReference type="EC" id="1.8.4.11" evidence="4"/>
<keyword evidence="7" id="KW-1185">Reference proteome</keyword>
<comment type="catalytic activity">
    <reaction evidence="3 4">
        <text>[thioredoxin]-disulfide + L-methionine + H2O = L-methionine (S)-S-oxide + [thioredoxin]-dithiol</text>
        <dbReference type="Rhea" id="RHEA:19993"/>
        <dbReference type="Rhea" id="RHEA-COMP:10698"/>
        <dbReference type="Rhea" id="RHEA-COMP:10700"/>
        <dbReference type="ChEBI" id="CHEBI:15377"/>
        <dbReference type="ChEBI" id="CHEBI:29950"/>
        <dbReference type="ChEBI" id="CHEBI:50058"/>
        <dbReference type="ChEBI" id="CHEBI:57844"/>
        <dbReference type="ChEBI" id="CHEBI:58772"/>
        <dbReference type="EC" id="1.8.4.11"/>
    </reaction>
</comment>
<accession>A0ABN1CZH2</accession>
<evidence type="ECO:0000256" key="3">
    <source>
        <dbReference type="ARBA" id="ARBA00048782"/>
    </source>
</evidence>
<dbReference type="Pfam" id="PF01625">
    <property type="entry name" value="PMSR"/>
    <property type="match status" value="1"/>
</dbReference>
<protein>
    <recommendedName>
        <fullName evidence="4">Peptide methionine sulfoxide reductase MsrA</fullName>
        <shortName evidence="4">Protein-methionine-S-oxide reductase</shortName>
        <ecNumber evidence="4">1.8.4.11</ecNumber>
    </recommendedName>
    <alternativeName>
        <fullName evidence="4">Peptide-methionine (S)-S-oxide reductase</fullName>
        <shortName evidence="4">Peptide Met(O) reductase</shortName>
    </alternativeName>
</protein>
<comment type="function">
    <text evidence="4">Has an important function as a repair enzyme for proteins that have been inactivated by oxidation. Catalyzes the reversible oxidation-reduction of methionine sulfoxide in proteins to methionine.</text>
</comment>
<dbReference type="HAMAP" id="MF_01401">
    <property type="entry name" value="MsrA"/>
    <property type="match status" value="1"/>
</dbReference>
<dbReference type="InterPro" id="IPR002569">
    <property type="entry name" value="Met_Sox_Rdtase_MsrA_dom"/>
</dbReference>
<evidence type="ECO:0000256" key="2">
    <source>
        <dbReference type="ARBA" id="ARBA00047806"/>
    </source>
</evidence>
<evidence type="ECO:0000256" key="4">
    <source>
        <dbReference type="HAMAP-Rule" id="MF_01401"/>
    </source>
</evidence>
<dbReference type="EMBL" id="BAAAEN010000034">
    <property type="protein sequence ID" value="GAA0530163.1"/>
    <property type="molecule type" value="Genomic_DNA"/>
</dbReference>
<gene>
    <name evidence="4 6" type="primary">msrA</name>
    <name evidence="6" type="ORF">GCM10009097_54550</name>
</gene>
<organism evidence="6 7">
    <name type="scientific">Pigmentiphaga daeguensis</name>
    <dbReference type="NCBI Taxonomy" id="414049"/>
    <lineage>
        <taxon>Bacteria</taxon>
        <taxon>Pseudomonadati</taxon>
        <taxon>Pseudomonadota</taxon>
        <taxon>Betaproteobacteria</taxon>
        <taxon>Burkholderiales</taxon>
        <taxon>Alcaligenaceae</taxon>
        <taxon>Pigmentiphaga</taxon>
    </lineage>
</organism>
<evidence type="ECO:0000313" key="7">
    <source>
        <dbReference type="Proteomes" id="UP001501706"/>
    </source>
</evidence>
<dbReference type="SUPFAM" id="SSF55068">
    <property type="entry name" value="Peptide methionine sulfoxide reductase"/>
    <property type="match status" value="1"/>
</dbReference>
<sequence length="181" mass="20063">MPAQVDKAVFGGGCFWCIEAVFQQIEGVLRADSGYAGGHVDNPTYEQVCDGDTGHIEVVTVTYDPAAITYHELLEIFFASHDPTTVDRQGNDVGPQYRSAIFWQTPAQEAAAREVIADLEARQVFGSPIVTRLLPPATVWPAEDYHRDYFLRNPGQGYCAFVVAPKVAKMRKNFAHKLKQS</sequence>
<dbReference type="Gene3D" id="3.30.1060.10">
    <property type="entry name" value="Peptide methionine sulphoxide reductase MsrA"/>
    <property type="match status" value="1"/>
</dbReference>
<evidence type="ECO:0000259" key="5">
    <source>
        <dbReference type="Pfam" id="PF01625"/>
    </source>
</evidence>
<reference evidence="6 7" key="1">
    <citation type="journal article" date="2019" name="Int. J. Syst. Evol. Microbiol.">
        <title>The Global Catalogue of Microorganisms (GCM) 10K type strain sequencing project: providing services to taxonomists for standard genome sequencing and annotation.</title>
        <authorList>
            <consortium name="The Broad Institute Genomics Platform"/>
            <consortium name="The Broad Institute Genome Sequencing Center for Infectious Disease"/>
            <person name="Wu L."/>
            <person name="Ma J."/>
        </authorList>
    </citation>
    <scope>NUCLEOTIDE SEQUENCE [LARGE SCALE GENOMIC DNA]</scope>
    <source>
        <strain evidence="6 7">JCM 14330</strain>
    </source>
</reference>
<comment type="similarity">
    <text evidence="4">Belongs to the MsrA Met sulfoxide reductase family.</text>
</comment>
<comment type="caution">
    <text evidence="6">The sequence shown here is derived from an EMBL/GenBank/DDBJ whole genome shotgun (WGS) entry which is preliminary data.</text>
</comment>
<keyword evidence="1 4" id="KW-0560">Oxidoreductase</keyword>
<evidence type="ECO:0000313" key="6">
    <source>
        <dbReference type="EMBL" id="GAA0530163.1"/>
    </source>
</evidence>
<name>A0ABN1CZH2_9BURK</name>
<comment type="catalytic activity">
    <reaction evidence="2 4">
        <text>L-methionyl-[protein] + [thioredoxin]-disulfide + H2O = L-methionyl-(S)-S-oxide-[protein] + [thioredoxin]-dithiol</text>
        <dbReference type="Rhea" id="RHEA:14217"/>
        <dbReference type="Rhea" id="RHEA-COMP:10698"/>
        <dbReference type="Rhea" id="RHEA-COMP:10700"/>
        <dbReference type="Rhea" id="RHEA-COMP:12313"/>
        <dbReference type="Rhea" id="RHEA-COMP:12315"/>
        <dbReference type="ChEBI" id="CHEBI:15377"/>
        <dbReference type="ChEBI" id="CHEBI:16044"/>
        <dbReference type="ChEBI" id="CHEBI:29950"/>
        <dbReference type="ChEBI" id="CHEBI:44120"/>
        <dbReference type="ChEBI" id="CHEBI:50058"/>
        <dbReference type="EC" id="1.8.4.11"/>
    </reaction>
</comment>
<dbReference type="NCBIfam" id="TIGR00401">
    <property type="entry name" value="msrA"/>
    <property type="match status" value="1"/>
</dbReference>
<dbReference type="InterPro" id="IPR036509">
    <property type="entry name" value="Met_Sox_Rdtase_MsrA_sf"/>
</dbReference>
<feature type="active site" evidence="4">
    <location>
        <position position="14"/>
    </location>
</feature>
<feature type="domain" description="Peptide methionine sulphoxide reductase MsrA" evidence="5">
    <location>
        <begin position="7"/>
        <end position="159"/>
    </location>
</feature>
<proteinExistence type="inferred from homology"/>
<dbReference type="Proteomes" id="UP001501706">
    <property type="component" value="Unassembled WGS sequence"/>
</dbReference>